<sequence>MKITKFVAKRKPLVLVVPGGVNGCGWENLRKVIVSVQEFSVQAERDSKEKQKKPQESKGMYRGEWSYADVVAEKGPRNVQRCQLENGQEL</sequence>
<dbReference type="AlphaFoldDB" id="A0A438JBD7"/>
<proteinExistence type="predicted"/>
<gene>
    <name evidence="1" type="ORF">CK203_027467</name>
</gene>
<protein>
    <submittedName>
        <fullName evidence="1">Uncharacterized protein</fullName>
    </submittedName>
</protein>
<comment type="caution">
    <text evidence="1">The sequence shown here is derived from an EMBL/GenBank/DDBJ whole genome shotgun (WGS) entry which is preliminary data.</text>
</comment>
<organism evidence="1 2">
    <name type="scientific">Vitis vinifera</name>
    <name type="common">Grape</name>
    <dbReference type="NCBI Taxonomy" id="29760"/>
    <lineage>
        <taxon>Eukaryota</taxon>
        <taxon>Viridiplantae</taxon>
        <taxon>Streptophyta</taxon>
        <taxon>Embryophyta</taxon>
        <taxon>Tracheophyta</taxon>
        <taxon>Spermatophyta</taxon>
        <taxon>Magnoliopsida</taxon>
        <taxon>eudicotyledons</taxon>
        <taxon>Gunneridae</taxon>
        <taxon>Pentapetalae</taxon>
        <taxon>rosids</taxon>
        <taxon>Vitales</taxon>
        <taxon>Vitaceae</taxon>
        <taxon>Viteae</taxon>
        <taxon>Vitis</taxon>
    </lineage>
</organism>
<evidence type="ECO:0000313" key="1">
    <source>
        <dbReference type="EMBL" id="RVX06262.1"/>
    </source>
</evidence>
<name>A0A438JBD7_VITVI</name>
<evidence type="ECO:0000313" key="2">
    <source>
        <dbReference type="Proteomes" id="UP000288805"/>
    </source>
</evidence>
<dbReference type="Proteomes" id="UP000288805">
    <property type="component" value="Unassembled WGS sequence"/>
</dbReference>
<accession>A0A438JBD7</accession>
<dbReference type="EMBL" id="QGNW01000052">
    <property type="protein sequence ID" value="RVX06262.1"/>
    <property type="molecule type" value="Genomic_DNA"/>
</dbReference>
<reference evidence="1 2" key="1">
    <citation type="journal article" date="2018" name="PLoS Genet.">
        <title>Population sequencing reveals clonal diversity and ancestral inbreeding in the grapevine cultivar Chardonnay.</title>
        <authorList>
            <person name="Roach M.J."/>
            <person name="Johnson D.L."/>
            <person name="Bohlmann J."/>
            <person name="van Vuuren H.J."/>
            <person name="Jones S.J."/>
            <person name="Pretorius I.S."/>
            <person name="Schmidt S.A."/>
            <person name="Borneman A.R."/>
        </authorList>
    </citation>
    <scope>NUCLEOTIDE SEQUENCE [LARGE SCALE GENOMIC DNA]</scope>
    <source>
        <strain evidence="2">cv. Chardonnay</strain>
        <tissue evidence="1">Leaf</tissue>
    </source>
</reference>